<dbReference type="PANTHER" id="PTHR12599">
    <property type="entry name" value="PTERIN-4-ALPHA-CARBINOLAMINE DEHYDRATASE"/>
    <property type="match status" value="1"/>
</dbReference>
<dbReference type="Pfam" id="PF01329">
    <property type="entry name" value="Pterin_4a"/>
    <property type="match status" value="1"/>
</dbReference>
<dbReference type="SUPFAM" id="SSF55248">
    <property type="entry name" value="PCD-like"/>
    <property type="match status" value="1"/>
</dbReference>
<comment type="catalytic activity">
    <reaction evidence="1">
        <text>(4aS,6R)-4a-hydroxy-L-erythro-5,6,7,8-tetrahydrobiopterin = (6R)-L-erythro-6,7-dihydrobiopterin + H2O</text>
        <dbReference type="Rhea" id="RHEA:11920"/>
        <dbReference type="ChEBI" id="CHEBI:15377"/>
        <dbReference type="ChEBI" id="CHEBI:15642"/>
        <dbReference type="ChEBI" id="CHEBI:43120"/>
        <dbReference type="EC" id="4.2.1.96"/>
    </reaction>
</comment>
<dbReference type="InterPro" id="IPR001533">
    <property type="entry name" value="Pterin_deHydtase"/>
</dbReference>
<evidence type="ECO:0000256" key="2">
    <source>
        <dbReference type="ARBA" id="ARBA00006472"/>
    </source>
</evidence>
<dbReference type="EC" id="4.2.1.96" evidence="3"/>
<comment type="similarity">
    <text evidence="2">Belongs to the pterin-4-alpha-carbinolamine dehydratase family.</text>
</comment>
<evidence type="ECO:0000256" key="3">
    <source>
        <dbReference type="ARBA" id="ARBA00013252"/>
    </source>
</evidence>
<keyword evidence="6" id="KW-1185">Reference proteome</keyword>
<name>A0A517T6M8_9PLAN</name>
<dbReference type="GO" id="GO:0008124">
    <property type="term" value="F:4-alpha-hydroxytetrahydrobiopterin dehydratase activity"/>
    <property type="evidence" value="ECO:0007669"/>
    <property type="project" value="UniProtKB-EC"/>
</dbReference>
<dbReference type="RefSeq" id="WP_145260839.1">
    <property type="nucleotide sequence ID" value="NZ_CP036316.1"/>
</dbReference>
<dbReference type="GO" id="GO:0006729">
    <property type="term" value="P:tetrahydrobiopterin biosynthetic process"/>
    <property type="evidence" value="ECO:0007669"/>
    <property type="project" value="InterPro"/>
</dbReference>
<evidence type="ECO:0000313" key="5">
    <source>
        <dbReference type="EMBL" id="QDT64020.1"/>
    </source>
</evidence>
<dbReference type="CDD" id="cd00913">
    <property type="entry name" value="PCD_DCoH_subfamily_a"/>
    <property type="match status" value="1"/>
</dbReference>
<dbReference type="NCBIfam" id="NF002017">
    <property type="entry name" value="PRK00823.1-2"/>
    <property type="match status" value="1"/>
</dbReference>
<reference evidence="5 6" key="1">
    <citation type="submission" date="2019-02" db="EMBL/GenBank/DDBJ databases">
        <title>Deep-cultivation of Planctomycetes and their phenomic and genomic characterization uncovers novel biology.</title>
        <authorList>
            <person name="Wiegand S."/>
            <person name="Jogler M."/>
            <person name="Boedeker C."/>
            <person name="Pinto D."/>
            <person name="Vollmers J."/>
            <person name="Rivas-Marin E."/>
            <person name="Kohn T."/>
            <person name="Peeters S.H."/>
            <person name="Heuer A."/>
            <person name="Rast P."/>
            <person name="Oberbeckmann S."/>
            <person name="Bunk B."/>
            <person name="Jeske O."/>
            <person name="Meyerdierks A."/>
            <person name="Storesund J.E."/>
            <person name="Kallscheuer N."/>
            <person name="Luecker S."/>
            <person name="Lage O.M."/>
            <person name="Pohl T."/>
            <person name="Merkel B.J."/>
            <person name="Hornburger P."/>
            <person name="Mueller R.-W."/>
            <person name="Bruemmer F."/>
            <person name="Labrenz M."/>
            <person name="Spormann A.M."/>
            <person name="Op den Camp H."/>
            <person name="Overmann J."/>
            <person name="Amann R."/>
            <person name="Jetten M.S.M."/>
            <person name="Mascher T."/>
            <person name="Medema M.H."/>
            <person name="Devos D.P."/>
            <person name="Kaster A.-K."/>
            <person name="Ovreas L."/>
            <person name="Rohde M."/>
            <person name="Galperin M.Y."/>
            <person name="Jogler C."/>
        </authorList>
    </citation>
    <scope>NUCLEOTIDE SEQUENCE [LARGE SCALE GENOMIC DNA]</scope>
    <source>
        <strain evidence="5 6">V22</strain>
    </source>
</reference>
<dbReference type="OrthoDB" id="9800108at2"/>
<dbReference type="KEGG" id="chya:V22_12500"/>
<evidence type="ECO:0000256" key="4">
    <source>
        <dbReference type="ARBA" id="ARBA00023239"/>
    </source>
</evidence>
<dbReference type="Proteomes" id="UP000319976">
    <property type="component" value="Chromosome"/>
</dbReference>
<keyword evidence="4 5" id="KW-0456">Lyase</keyword>
<evidence type="ECO:0000256" key="1">
    <source>
        <dbReference type="ARBA" id="ARBA00001554"/>
    </source>
</evidence>
<dbReference type="PANTHER" id="PTHR12599:SF0">
    <property type="entry name" value="PTERIN-4-ALPHA-CARBINOLAMINE DEHYDRATASE"/>
    <property type="match status" value="1"/>
</dbReference>
<gene>
    <name evidence="5" type="ORF">V22_12500</name>
</gene>
<dbReference type="Gene3D" id="3.30.1360.20">
    <property type="entry name" value="Transcriptional coactivator/pterin dehydratase"/>
    <property type="match status" value="1"/>
</dbReference>
<accession>A0A517T6M8</accession>
<evidence type="ECO:0000313" key="6">
    <source>
        <dbReference type="Proteomes" id="UP000319976"/>
    </source>
</evidence>
<organism evidence="5 6">
    <name type="scientific">Calycomorphotria hydatis</name>
    <dbReference type="NCBI Taxonomy" id="2528027"/>
    <lineage>
        <taxon>Bacteria</taxon>
        <taxon>Pseudomonadati</taxon>
        <taxon>Planctomycetota</taxon>
        <taxon>Planctomycetia</taxon>
        <taxon>Planctomycetales</taxon>
        <taxon>Planctomycetaceae</taxon>
        <taxon>Calycomorphotria</taxon>
    </lineage>
</organism>
<proteinExistence type="inferred from homology"/>
<dbReference type="InterPro" id="IPR036428">
    <property type="entry name" value="PCD_sf"/>
</dbReference>
<sequence length="114" mass="12900">MAIQSCEQLRAGRCKPCEGGVPKLEREEAVAQLAEVPEWELNDDASMISRKWTFKNFVEGMDFLNKVAEIAEEDQHHPDLHLYGYRNVRIELMTHAIGGLSENDFIVAAKIDAI</sequence>
<dbReference type="EMBL" id="CP036316">
    <property type="protein sequence ID" value="QDT64020.1"/>
    <property type="molecule type" value="Genomic_DNA"/>
</dbReference>
<protein>
    <recommendedName>
        <fullName evidence="3">4a-hydroxytetrahydrobiopterin dehydratase</fullName>
        <ecNumber evidence="3">4.2.1.96</ecNumber>
    </recommendedName>
</protein>
<dbReference type="AlphaFoldDB" id="A0A517T6M8"/>